<dbReference type="AlphaFoldDB" id="Q17XY3"/>
<accession>Q17XY3</accession>
<feature type="transmembrane region" description="Helical" evidence="1">
    <location>
        <begin position="12"/>
        <end position="32"/>
    </location>
</feature>
<dbReference type="eggNOG" id="COG0699">
    <property type="taxonomic scope" value="Bacteria"/>
</dbReference>
<proteinExistence type="predicted"/>
<evidence type="ECO:0000256" key="1">
    <source>
        <dbReference type="SAM" id="Phobius"/>
    </source>
</evidence>
<evidence type="ECO:0000259" key="2">
    <source>
        <dbReference type="Pfam" id="PF10545"/>
    </source>
</evidence>
<dbReference type="KEGG" id="hac:Hac_0689"/>
<organism evidence="3 4">
    <name type="scientific">Helicobacter acinonychis (strain Sheeba)</name>
    <dbReference type="NCBI Taxonomy" id="382638"/>
    <lineage>
        <taxon>Bacteria</taxon>
        <taxon>Pseudomonadati</taxon>
        <taxon>Campylobacterota</taxon>
        <taxon>Epsilonproteobacteria</taxon>
        <taxon>Campylobacterales</taxon>
        <taxon>Helicobacteraceae</taxon>
        <taxon>Helicobacter</taxon>
    </lineage>
</organism>
<protein>
    <recommendedName>
        <fullName evidence="2">MADF domain-containing protein</fullName>
    </recommendedName>
</protein>
<keyword evidence="1" id="KW-0472">Membrane</keyword>
<dbReference type="Proteomes" id="UP000000775">
    <property type="component" value="Chromosome"/>
</dbReference>
<dbReference type="InterPro" id="IPR006578">
    <property type="entry name" value="MADF-dom"/>
</dbReference>
<feature type="domain" description="MADF" evidence="2">
    <location>
        <begin position="21"/>
        <end position="70"/>
    </location>
</feature>
<evidence type="ECO:0000313" key="4">
    <source>
        <dbReference type="Proteomes" id="UP000000775"/>
    </source>
</evidence>
<name>Q17XY3_HELAH</name>
<dbReference type="STRING" id="382638.Hac_0689"/>
<reference evidence="3 4" key="1">
    <citation type="journal article" date="2006" name="PLoS Genet.">
        <title>Who ate whom? Adaptive Helicobacter genomic changes that accompanied a host jump from early humans to large felines.</title>
        <authorList>
            <person name="Eppinger M."/>
            <person name="Baar C."/>
            <person name="Linz B."/>
            <person name="Raddatz G."/>
            <person name="Lanz C."/>
            <person name="Keller H."/>
            <person name="Morelli G."/>
            <person name="Gressmann H."/>
            <person name="Achtman M."/>
            <person name="Schuster S.C."/>
        </authorList>
    </citation>
    <scope>NUCLEOTIDE SEQUENCE [LARGE SCALE GENOMIC DNA]</scope>
    <source>
        <strain evidence="3 4">Sheeba</strain>
    </source>
</reference>
<gene>
    <name evidence="3" type="primary">fragment 4</name>
    <name evidence="3" type="ordered locus">Hac_0689</name>
</gene>
<dbReference type="HOGENOM" id="CLU_2666041_0_0_7"/>
<keyword evidence="4" id="KW-1185">Reference proteome</keyword>
<sequence>MLGVWNPLGWIVLGLGGLLGLIGMVESVWNLFDSDYKKSQQRKEVDNALKQVCEKIAEDVKSQIESCKKRCIGNN</sequence>
<keyword evidence="1" id="KW-0812">Transmembrane</keyword>
<evidence type="ECO:0000313" key="3">
    <source>
        <dbReference type="EMBL" id="CAJ99493.1"/>
    </source>
</evidence>
<dbReference type="EMBL" id="AM260522">
    <property type="protein sequence ID" value="CAJ99493.1"/>
    <property type="molecule type" value="Genomic_DNA"/>
</dbReference>
<dbReference type="Pfam" id="PF10545">
    <property type="entry name" value="MADF_DNA_bdg"/>
    <property type="match status" value="1"/>
</dbReference>
<keyword evidence="1" id="KW-1133">Transmembrane helix</keyword>